<dbReference type="PANTHER" id="PTHR30469">
    <property type="entry name" value="MULTIDRUG RESISTANCE PROTEIN MDTA"/>
    <property type="match status" value="1"/>
</dbReference>
<dbReference type="AlphaFoldDB" id="A0A8J7PFI8"/>
<feature type="compositionally biased region" description="Basic and acidic residues" evidence="3">
    <location>
        <begin position="7"/>
        <end position="22"/>
    </location>
</feature>
<reference evidence="6" key="1">
    <citation type="submission" date="2021-02" db="EMBL/GenBank/DDBJ databases">
        <title>Genome-Resolved Metagenomics of a Microbial Community Performing Photosynthetic Biological Nutrient Removal.</title>
        <authorList>
            <person name="Mcdaniel E.A."/>
        </authorList>
    </citation>
    <scope>NUCLEOTIDE SEQUENCE</scope>
    <source>
        <strain evidence="6">UWPOB_OBS1</strain>
    </source>
</reference>
<keyword evidence="4" id="KW-1133">Transmembrane helix</keyword>
<evidence type="ECO:0000256" key="1">
    <source>
        <dbReference type="ARBA" id="ARBA00009477"/>
    </source>
</evidence>
<protein>
    <submittedName>
        <fullName evidence="6">Efflux RND transporter periplasmic adaptor subunit</fullName>
    </submittedName>
</protein>
<feature type="transmembrane region" description="Helical" evidence="4">
    <location>
        <begin position="47"/>
        <end position="66"/>
    </location>
</feature>
<evidence type="ECO:0000256" key="3">
    <source>
        <dbReference type="SAM" id="MobiDB-lite"/>
    </source>
</evidence>
<evidence type="ECO:0000313" key="6">
    <source>
        <dbReference type="EMBL" id="MBN8660402.1"/>
    </source>
</evidence>
<dbReference type="InterPro" id="IPR006143">
    <property type="entry name" value="RND_pump_MFP"/>
</dbReference>
<dbReference type="Proteomes" id="UP000664277">
    <property type="component" value="Unassembled WGS sequence"/>
</dbReference>
<keyword evidence="2" id="KW-0175">Coiled coil</keyword>
<gene>
    <name evidence="6" type="ORF">J0M35_08585</name>
</gene>
<feature type="coiled-coil region" evidence="2">
    <location>
        <begin position="165"/>
        <end position="192"/>
    </location>
</feature>
<dbReference type="InterPro" id="IPR058792">
    <property type="entry name" value="Beta-barrel_RND_2"/>
</dbReference>
<feature type="region of interest" description="Disordered" evidence="3">
    <location>
        <begin position="1"/>
        <end position="25"/>
    </location>
</feature>
<evidence type="ECO:0000256" key="4">
    <source>
        <dbReference type="SAM" id="Phobius"/>
    </source>
</evidence>
<dbReference type="Gene3D" id="2.40.50.100">
    <property type="match status" value="1"/>
</dbReference>
<dbReference type="EMBL" id="JAFLCK010000010">
    <property type="protein sequence ID" value="MBN8660402.1"/>
    <property type="molecule type" value="Genomic_DNA"/>
</dbReference>
<feature type="domain" description="CusB-like beta-barrel" evidence="5">
    <location>
        <begin position="306"/>
        <end position="377"/>
    </location>
</feature>
<evidence type="ECO:0000256" key="2">
    <source>
        <dbReference type="SAM" id="Coils"/>
    </source>
</evidence>
<comment type="caution">
    <text evidence="6">The sequence shown here is derived from an EMBL/GenBank/DDBJ whole genome shotgun (WGS) entry which is preliminary data.</text>
</comment>
<dbReference type="Gene3D" id="2.40.420.20">
    <property type="match status" value="1"/>
</dbReference>
<dbReference type="NCBIfam" id="TIGR01730">
    <property type="entry name" value="RND_mfp"/>
    <property type="match status" value="1"/>
</dbReference>
<evidence type="ECO:0000259" key="5">
    <source>
        <dbReference type="Pfam" id="PF25954"/>
    </source>
</evidence>
<accession>A0A8J7PFI8</accession>
<dbReference type="PANTHER" id="PTHR30469:SF37">
    <property type="entry name" value="RAGD PROTEIN"/>
    <property type="match status" value="1"/>
</dbReference>
<organism evidence="6 7">
    <name type="scientific">Candidatus Obscuribacter phosphatis</name>
    <dbReference type="NCBI Taxonomy" id="1906157"/>
    <lineage>
        <taxon>Bacteria</taxon>
        <taxon>Bacillati</taxon>
        <taxon>Candidatus Melainabacteria</taxon>
        <taxon>Candidatus Obscuribacterales</taxon>
        <taxon>Candidatus Obscuribacteraceae</taxon>
        <taxon>Candidatus Obscuribacter</taxon>
    </lineage>
</organism>
<keyword evidence="4" id="KW-0812">Transmembrane</keyword>
<keyword evidence="4" id="KW-0472">Membrane</keyword>
<evidence type="ECO:0000313" key="7">
    <source>
        <dbReference type="Proteomes" id="UP000664277"/>
    </source>
</evidence>
<dbReference type="SUPFAM" id="SSF111369">
    <property type="entry name" value="HlyD-like secretion proteins"/>
    <property type="match status" value="2"/>
</dbReference>
<dbReference type="Gene3D" id="2.40.30.170">
    <property type="match status" value="1"/>
</dbReference>
<proteinExistence type="inferred from homology"/>
<dbReference type="Pfam" id="PF25954">
    <property type="entry name" value="Beta-barrel_RND_2"/>
    <property type="match status" value="1"/>
</dbReference>
<sequence length="465" mass="51676">MTEEDKGEDRGQEKGPQREEKSSGLAGDYKEPLVAFRMDGSVFNRHNLIFVVVFLALAGGAFYYMWTTHNKKPEEATVPVNIRPELPVVPVTSKILIREDQLPGEIEAYQDVLIYPKIKGFVQTINVDRGSMVKKGDLMVRMYAPEFLAERNKALAELSATKAAVAVEESGLEDLKAQLKKSQANLLADQSTYQRVYTASLVPGVIADNDVVQWAQTVETDRQDINALMKRVNAKDHELSMRKEELAAKVRAFENFADFASYLDISAPFNGYVTERRMHVGSFCGPDGTGAYPPICRIKQLDLLRIVAPVPEIDTAGVVVGSEVEFTVSSFPGKRFIGTVARISNNLDKATRTMPVELNFLNPKYDILPGMFCKVYWPTRRKESSLFVPISSVISTPLDTYVCKVIGDRVEWVSVRKGQVMGDLVEVFGRLSEGDLVARNGSEELQNQSQVTPVKVALPTTDKAL</sequence>
<comment type="similarity">
    <text evidence="1">Belongs to the membrane fusion protein (MFP) (TC 8.A.1) family.</text>
</comment>
<dbReference type="GO" id="GO:0015562">
    <property type="term" value="F:efflux transmembrane transporter activity"/>
    <property type="evidence" value="ECO:0007669"/>
    <property type="project" value="TreeGrafter"/>
</dbReference>
<dbReference type="Gene3D" id="1.10.287.470">
    <property type="entry name" value="Helix hairpin bin"/>
    <property type="match status" value="1"/>
</dbReference>
<dbReference type="GO" id="GO:1990281">
    <property type="term" value="C:efflux pump complex"/>
    <property type="evidence" value="ECO:0007669"/>
    <property type="project" value="TreeGrafter"/>
</dbReference>
<name>A0A8J7PFI8_9BACT</name>